<protein>
    <submittedName>
        <fullName evidence="1">Uncharacterized protein</fullName>
    </submittedName>
</protein>
<organism evidence="1">
    <name type="scientific">uncultured Caudovirales phage</name>
    <dbReference type="NCBI Taxonomy" id="2100421"/>
    <lineage>
        <taxon>Viruses</taxon>
        <taxon>Duplodnaviria</taxon>
        <taxon>Heunggongvirae</taxon>
        <taxon>Uroviricota</taxon>
        <taxon>Caudoviricetes</taxon>
        <taxon>Peduoviridae</taxon>
        <taxon>Maltschvirus</taxon>
        <taxon>Maltschvirus maltsch</taxon>
    </lineage>
</organism>
<evidence type="ECO:0000313" key="1">
    <source>
        <dbReference type="EMBL" id="CAB4164943.1"/>
    </source>
</evidence>
<dbReference type="EMBL" id="LR796774">
    <property type="protein sequence ID" value="CAB4164943.1"/>
    <property type="molecule type" value="Genomic_DNA"/>
</dbReference>
<reference evidence="1" key="1">
    <citation type="submission" date="2020-04" db="EMBL/GenBank/DDBJ databases">
        <authorList>
            <person name="Chiriac C."/>
            <person name="Salcher M."/>
            <person name="Ghai R."/>
            <person name="Kavagutti S V."/>
        </authorList>
    </citation>
    <scope>NUCLEOTIDE SEQUENCE</scope>
</reference>
<gene>
    <name evidence="1" type="ORF">UFOVP817_12</name>
</gene>
<sequence>MPALTPTDTFTLGQVSALIDGSERPTKSPLQGGTLHSIRVSYTLTDAEATSDTLALCYLPKGALVHRALSYVEAPDPGTGTLIVDIGTSSNGDLYADGLDLSAGGTLLFSSAPTVPVAADLTPSALTTTDNTLVVLTCATASGSLAGTIYVTITYSIFN</sequence>
<accession>A0A6J5P0S9</accession>
<proteinExistence type="predicted"/>
<name>A0A6J5P0S9_9CAUD</name>